<dbReference type="AlphaFoldDB" id="A0A7D9ESC8"/>
<dbReference type="EMBL" id="CACRXK020008359">
    <property type="protein sequence ID" value="CAB4014570.1"/>
    <property type="molecule type" value="Genomic_DNA"/>
</dbReference>
<proteinExistence type="predicted"/>
<gene>
    <name evidence="1" type="ORF">PACLA_8A038011</name>
</gene>
<protein>
    <submittedName>
        <fullName evidence="1">Uncharacterized protein</fullName>
    </submittedName>
</protein>
<accession>A0A7D9ESC8</accession>
<evidence type="ECO:0000313" key="1">
    <source>
        <dbReference type="EMBL" id="CAB4014570.1"/>
    </source>
</evidence>
<organism evidence="1 2">
    <name type="scientific">Paramuricea clavata</name>
    <name type="common">Red gorgonian</name>
    <name type="synonym">Violescent sea-whip</name>
    <dbReference type="NCBI Taxonomy" id="317549"/>
    <lineage>
        <taxon>Eukaryota</taxon>
        <taxon>Metazoa</taxon>
        <taxon>Cnidaria</taxon>
        <taxon>Anthozoa</taxon>
        <taxon>Octocorallia</taxon>
        <taxon>Malacalcyonacea</taxon>
        <taxon>Plexauridae</taxon>
        <taxon>Paramuricea</taxon>
    </lineage>
</organism>
<dbReference type="OrthoDB" id="5974503at2759"/>
<name>A0A7D9ESC8_PARCT</name>
<evidence type="ECO:0000313" key="2">
    <source>
        <dbReference type="Proteomes" id="UP001152795"/>
    </source>
</evidence>
<dbReference type="Proteomes" id="UP001152795">
    <property type="component" value="Unassembled WGS sequence"/>
</dbReference>
<comment type="caution">
    <text evidence="1">The sequence shown here is derived from an EMBL/GenBank/DDBJ whole genome shotgun (WGS) entry which is preliminary data.</text>
</comment>
<sequence>MTLDVENCHSTVHFKQANFSMLENSRSFIDQTMRESVKRVTKWAAYYHTSRITWYPKPEEAILFSQVPTMNPLPVVEMSQADCAVLRNWVSSYGATVRQCTVRQEMEKHGTLAEFMYQRHSVMLKEPITFVSGNPNKTWTITQQTQLTTIQISLTSLTRAVMKKFLQMKFQMCLLGMSD</sequence>
<keyword evidence="2" id="KW-1185">Reference proteome</keyword>
<reference evidence="1" key="1">
    <citation type="submission" date="2020-04" db="EMBL/GenBank/DDBJ databases">
        <authorList>
            <person name="Alioto T."/>
            <person name="Alioto T."/>
            <person name="Gomez Garrido J."/>
        </authorList>
    </citation>
    <scope>NUCLEOTIDE SEQUENCE</scope>
    <source>
        <strain evidence="1">A484AB</strain>
    </source>
</reference>